<dbReference type="PANTHER" id="PTHR42987">
    <property type="entry name" value="PEPTIDASE S49"/>
    <property type="match status" value="1"/>
</dbReference>
<dbReference type="InterPro" id="IPR047272">
    <property type="entry name" value="S49_SppA_C"/>
</dbReference>
<keyword evidence="3" id="KW-0378">Hydrolase</keyword>
<evidence type="ECO:0000256" key="3">
    <source>
        <dbReference type="ARBA" id="ARBA00022801"/>
    </source>
</evidence>
<protein>
    <submittedName>
        <fullName evidence="7">Signal peptide peptidase sppA</fullName>
    </submittedName>
</protein>
<keyword evidence="2" id="KW-0645">Protease</keyword>
<evidence type="ECO:0000256" key="5">
    <source>
        <dbReference type="SAM" id="Phobius"/>
    </source>
</evidence>
<evidence type="ECO:0000259" key="6">
    <source>
        <dbReference type="Pfam" id="PF01343"/>
    </source>
</evidence>
<evidence type="ECO:0000256" key="1">
    <source>
        <dbReference type="ARBA" id="ARBA00008683"/>
    </source>
</evidence>
<dbReference type="AlphaFoldDB" id="G2I514"/>
<dbReference type="SUPFAM" id="SSF52096">
    <property type="entry name" value="ClpP/crotonase"/>
    <property type="match status" value="1"/>
</dbReference>
<proteinExistence type="inferred from homology"/>
<reference evidence="8" key="1">
    <citation type="journal article" date="2011" name="J. Bacteriol.">
        <title>Complete genome sequence of NBRC 3288, a unique cellulose-nonproducing strain of Gluconacetobacter xylinus isolated from vinegar.</title>
        <authorList>
            <person name="Ogino H."/>
            <person name="Azuma Y."/>
            <person name="Hosoyama A."/>
            <person name="Nakazawa H."/>
            <person name="Matsutani M."/>
            <person name="Hasegawa A."/>
            <person name="Otsuyama K."/>
            <person name="Matsushita K."/>
            <person name="Fujita N."/>
            <person name="Shirai M."/>
        </authorList>
    </citation>
    <scope>NUCLEOTIDE SEQUENCE [LARGE SCALE GENOMIC DNA]</scope>
    <source>
        <strain evidence="8">NBRC 3288 / BCRC 11682 / LMG 1693</strain>
    </source>
</reference>
<organism evidence="7 8">
    <name type="scientific">Komagataeibacter medellinensis (strain NBRC 3288 / BCRC 11682 / LMG 1693 / Kondo 51)</name>
    <name type="common">Gluconacetobacter medellinensis</name>
    <dbReference type="NCBI Taxonomy" id="634177"/>
    <lineage>
        <taxon>Bacteria</taxon>
        <taxon>Pseudomonadati</taxon>
        <taxon>Pseudomonadota</taxon>
        <taxon>Alphaproteobacteria</taxon>
        <taxon>Acetobacterales</taxon>
        <taxon>Acetobacteraceae</taxon>
        <taxon>Komagataeibacter</taxon>
    </lineage>
</organism>
<dbReference type="InterPro" id="IPR002142">
    <property type="entry name" value="Peptidase_S49"/>
</dbReference>
<gene>
    <name evidence="7" type="primary">sppA</name>
    <name evidence="7" type="ordered locus">GLX_07990</name>
</gene>
<dbReference type="GO" id="GO:0004252">
    <property type="term" value="F:serine-type endopeptidase activity"/>
    <property type="evidence" value="ECO:0007669"/>
    <property type="project" value="InterPro"/>
</dbReference>
<keyword evidence="5" id="KW-1133">Transmembrane helix</keyword>
<accession>G2I514</accession>
<keyword evidence="5" id="KW-0472">Membrane</keyword>
<dbReference type="GO" id="GO:0006508">
    <property type="term" value="P:proteolysis"/>
    <property type="evidence" value="ECO:0007669"/>
    <property type="project" value="UniProtKB-KW"/>
</dbReference>
<evidence type="ECO:0000256" key="4">
    <source>
        <dbReference type="ARBA" id="ARBA00022825"/>
    </source>
</evidence>
<dbReference type="InterPro" id="IPR004635">
    <property type="entry name" value="Pept_S49_SppA"/>
</dbReference>
<dbReference type="NCBIfam" id="TIGR00706">
    <property type="entry name" value="SppA_dom"/>
    <property type="match status" value="1"/>
</dbReference>
<sequence length="312" mass="33245">MIMDTEPDIVLRATSLHRRLLLWRGGAVAFFVLACIVAVGRVSGGGWAAHRAPHLVHLKVQGIIGSDEHENIEALNRARDDDSVRGLVLEVNSPGGAVTGGETLHDAVAAFARRKPVVVSMGSVAASAGYMVSVPASRIFANRSSLTGSIGVILESPDVSTLLDRVGVHVDQLVSGPMKGQPSVVKPLSPEGRDMLQGVVSDLYGFFVNVVAQDRHMPVARVRELADGRPYTGQQAVPLGLVDEIGSMDDAREWLARKAHLSDTAKMVDIGPAATRSRWQRMIKGIASAVPGAEFVLKESSMLDGAVAIWKL</sequence>
<evidence type="ECO:0000256" key="2">
    <source>
        <dbReference type="ARBA" id="ARBA00022670"/>
    </source>
</evidence>
<name>G2I514_KOMMN</name>
<feature type="domain" description="Peptidase S49" evidence="6">
    <location>
        <begin position="111"/>
        <end position="261"/>
    </location>
</feature>
<dbReference type="InterPro" id="IPR001907">
    <property type="entry name" value="ClpP"/>
</dbReference>
<dbReference type="PRINTS" id="PR00127">
    <property type="entry name" value="CLPPROTEASEP"/>
</dbReference>
<dbReference type="HOGENOM" id="CLU_046540_0_0_5"/>
<dbReference type="GO" id="GO:0004176">
    <property type="term" value="F:ATP-dependent peptidase activity"/>
    <property type="evidence" value="ECO:0007669"/>
    <property type="project" value="InterPro"/>
</dbReference>
<dbReference type="eggNOG" id="COG0616">
    <property type="taxonomic scope" value="Bacteria"/>
</dbReference>
<keyword evidence="5" id="KW-0812">Transmembrane</keyword>
<dbReference type="InterPro" id="IPR029045">
    <property type="entry name" value="ClpP/crotonase-like_dom_sf"/>
</dbReference>
<dbReference type="CDD" id="cd07023">
    <property type="entry name" value="S49_Sppa_N_C"/>
    <property type="match status" value="1"/>
</dbReference>
<dbReference type="PATRIC" id="fig|634177.7.peg.927"/>
<dbReference type="STRING" id="634177.GLX_07990"/>
<dbReference type="KEGG" id="gxy:GLX_07990"/>
<evidence type="ECO:0000313" key="8">
    <source>
        <dbReference type="Proteomes" id="UP000009044"/>
    </source>
</evidence>
<dbReference type="Gene3D" id="3.90.226.10">
    <property type="entry name" value="2-enoyl-CoA Hydratase, Chain A, domain 1"/>
    <property type="match status" value="2"/>
</dbReference>
<feature type="transmembrane region" description="Helical" evidence="5">
    <location>
        <begin position="21"/>
        <end position="40"/>
    </location>
</feature>
<dbReference type="EMBL" id="AP012159">
    <property type="protein sequence ID" value="BAK83211.1"/>
    <property type="molecule type" value="Genomic_DNA"/>
</dbReference>
<dbReference type="Proteomes" id="UP000009044">
    <property type="component" value="Chromosome"/>
</dbReference>
<comment type="similarity">
    <text evidence="1">Belongs to the peptidase S49 family.</text>
</comment>
<dbReference type="PANTHER" id="PTHR42987:SF7">
    <property type="entry name" value="SIGNAL PEPTIDE PEPTIDASE SPPA-RELATED"/>
    <property type="match status" value="1"/>
</dbReference>
<keyword evidence="4" id="KW-0720">Serine protease</keyword>
<dbReference type="Pfam" id="PF01343">
    <property type="entry name" value="Peptidase_S49"/>
    <property type="match status" value="1"/>
</dbReference>
<evidence type="ECO:0000313" key="7">
    <source>
        <dbReference type="EMBL" id="BAK83211.1"/>
    </source>
</evidence>